<evidence type="ECO:0000313" key="2">
    <source>
        <dbReference type="EMBL" id="UWN57270.1"/>
    </source>
</evidence>
<gene>
    <name evidence="2" type="ORF">NQ491_00395</name>
</gene>
<dbReference type="PANTHER" id="PTHR34387">
    <property type="entry name" value="SLR1258 PROTEIN"/>
    <property type="match status" value="1"/>
</dbReference>
<dbReference type="RefSeq" id="WP_019245350.1">
    <property type="nucleotide sequence ID" value="NZ_CAPH01000007.1"/>
</dbReference>
<organism evidence="2 3">
    <name type="scientific">Alistipes ihumii AP11</name>
    <dbReference type="NCBI Taxonomy" id="1211813"/>
    <lineage>
        <taxon>Bacteria</taxon>
        <taxon>Pseudomonadati</taxon>
        <taxon>Bacteroidota</taxon>
        <taxon>Bacteroidia</taxon>
        <taxon>Bacteroidales</taxon>
        <taxon>Rikenellaceae</taxon>
        <taxon>Alistipes</taxon>
    </lineage>
</organism>
<dbReference type="EMBL" id="CP102294">
    <property type="protein sequence ID" value="UWN57270.1"/>
    <property type="molecule type" value="Genomic_DNA"/>
</dbReference>
<accession>A0ABY5UZ90</accession>
<proteinExistence type="predicted"/>
<keyword evidence="1" id="KW-0732">Signal</keyword>
<reference evidence="2" key="1">
    <citation type="journal article" date="2022" name="Cell">
        <title>Design, construction, and in vivo augmentation of a complex gut microbiome.</title>
        <authorList>
            <person name="Cheng A.G."/>
            <person name="Ho P.Y."/>
            <person name="Aranda-Diaz A."/>
            <person name="Jain S."/>
            <person name="Yu F.B."/>
            <person name="Meng X."/>
            <person name="Wang M."/>
            <person name="Iakiviak M."/>
            <person name="Nagashima K."/>
            <person name="Zhao A."/>
            <person name="Murugkar P."/>
            <person name="Patil A."/>
            <person name="Atabakhsh K."/>
            <person name="Weakley A."/>
            <person name="Yan J."/>
            <person name="Brumbaugh A.R."/>
            <person name="Higginbottom S."/>
            <person name="Dimas A."/>
            <person name="Shiver A.L."/>
            <person name="Deutschbauer A."/>
            <person name="Neff N."/>
            <person name="Sonnenburg J.L."/>
            <person name="Huang K.C."/>
            <person name="Fischbach M.A."/>
        </authorList>
    </citation>
    <scope>NUCLEOTIDE SEQUENCE</scope>
    <source>
        <strain evidence="2">AP11</strain>
    </source>
</reference>
<keyword evidence="3" id="KW-1185">Reference proteome</keyword>
<feature type="signal peptide" evidence="1">
    <location>
        <begin position="1"/>
        <end position="19"/>
    </location>
</feature>
<dbReference type="PANTHER" id="PTHR34387:SF1">
    <property type="entry name" value="PERIPLASMIC IMMUNOGENIC PROTEIN"/>
    <property type="match status" value="1"/>
</dbReference>
<sequence length="233" mass="25581">MKKTIVLAAALLIAAGASAQEKNFLDKPYIEVTGKADMEVTPDEIYVRIVINEKDNKGKVSVEQQEKEMFRRLKAAHIDIEKDLVVQDMTSDLQTYFLRKNAILSTKTYQLKVSSAAQLGQAFEALQAAGIADVNIERTDVSNMDELRQQVRADAAKAARKNAEVLAEAVGQTAGPAVYIQDYGYNTPRYANVMLMAKSAAVADAAGTAEAAPNLEFEKIRIEHSVTVRFLLN</sequence>
<evidence type="ECO:0000256" key="1">
    <source>
        <dbReference type="SAM" id="SignalP"/>
    </source>
</evidence>
<dbReference type="Gene3D" id="3.30.70.2970">
    <property type="entry name" value="Protein of unknown function (DUF541), domain 2"/>
    <property type="match status" value="1"/>
</dbReference>
<dbReference type="Gene3D" id="3.30.110.170">
    <property type="entry name" value="Protein of unknown function (DUF541), domain 1"/>
    <property type="match status" value="1"/>
</dbReference>
<evidence type="ECO:0000313" key="3">
    <source>
        <dbReference type="Proteomes" id="UP001059295"/>
    </source>
</evidence>
<feature type="chain" id="PRO_5046289259" evidence="1">
    <location>
        <begin position="20"/>
        <end position="233"/>
    </location>
</feature>
<protein>
    <submittedName>
        <fullName evidence="2">SIMPL domain-containing protein</fullName>
    </submittedName>
</protein>
<name>A0ABY5UZ90_9BACT</name>
<dbReference type="InterPro" id="IPR052022">
    <property type="entry name" value="26kDa_periplasmic_antigen"/>
</dbReference>
<dbReference type="Pfam" id="PF04402">
    <property type="entry name" value="SIMPL"/>
    <property type="match status" value="1"/>
</dbReference>
<dbReference type="GeneID" id="82890147"/>
<dbReference type="InterPro" id="IPR007497">
    <property type="entry name" value="SIMPL/DUF541"/>
</dbReference>
<dbReference type="Proteomes" id="UP001059295">
    <property type="component" value="Chromosome"/>
</dbReference>